<reference evidence="1 2" key="1">
    <citation type="submission" date="2017-08" db="EMBL/GenBank/DDBJ databases">
        <title>The Vibrio qinghaiensis sp.-Q67 is a luminous bacteria isolated firstly from Qinghai lake, Qinghai province, China, which has been proved to be very sensitive to detect environmental and food pollutants. Therefore, complete genome analysis of V. qinghaiensis sp.-Q67 highlights the potential application of this strain on detection of hazards in the contaminated environments.</title>
        <authorList>
            <person name="Gong L."/>
        </authorList>
    </citation>
    <scope>NUCLEOTIDE SEQUENCE [LARGE SCALE GENOMIC DNA]</scope>
    <source>
        <strain evidence="1 2">Q67</strain>
    </source>
</reference>
<evidence type="ECO:0000313" key="1">
    <source>
        <dbReference type="EMBL" id="ASU21237.1"/>
    </source>
</evidence>
<proteinExistence type="predicted"/>
<sequence>MDTHVWLTYVVTAILFSLAPGSGTVNSISYDPIYATPK</sequence>
<dbReference type="EMBL" id="CP022741">
    <property type="protein sequence ID" value="ASU21237.1"/>
    <property type="molecule type" value="Genomic_DNA"/>
</dbReference>
<dbReference type="Proteomes" id="UP000215148">
    <property type="component" value="Chromosome 1"/>
</dbReference>
<gene>
    <name evidence="1" type="ORF">CCZ37_00680</name>
</gene>
<name>A0A223MV86_9VIBR</name>
<dbReference type="AlphaFoldDB" id="A0A223MV86"/>
<evidence type="ECO:0000313" key="2">
    <source>
        <dbReference type="Proteomes" id="UP000215148"/>
    </source>
</evidence>
<dbReference type="KEGG" id="vqi:CCZ37_00680"/>
<keyword evidence="2" id="KW-1185">Reference proteome</keyword>
<protein>
    <submittedName>
        <fullName evidence="1">Homoserine transporter</fullName>
    </submittedName>
</protein>
<organism evidence="1 2">
    <name type="scientific">Vibrio qinghaiensis</name>
    <dbReference type="NCBI Taxonomy" id="2025808"/>
    <lineage>
        <taxon>Bacteria</taxon>
        <taxon>Pseudomonadati</taxon>
        <taxon>Pseudomonadota</taxon>
        <taxon>Gammaproteobacteria</taxon>
        <taxon>Vibrionales</taxon>
        <taxon>Vibrionaceae</taxon>
        <taxon>Vibrio</taxon>
    </lineage>
</organism>
<accession>A0A223MV86</accession>